<dbReference type="GO" id="GO:0050660">
    <property type="term" value="F:flavin adenine dinucleotide binding"/>
    <property type="evidence" value="ECO:0007669"/>
    <property type="project" value="InterPro"/>
</dbReference>
<evidence type="ECO:0000256" key="2">
    <source>
        <dbReference type="PIRSR" id="PIRSR000137-2"/>
    </source>
</evidence>
<dbReference type="PROSITE" id="PS00623">
    <property type="entry name" value="GMC_OXRED_1"/>
    <property type="match status" value="1"/>
</dbReference>
<name>A0A0D2FUJ0_9EURO</name>
<dbReference type="SUPFAM" id="SSF54373">
    <property type="entry name" value="FAD-linked reductases, C-terminal domain"/>
    <property type="match status" value="1"/>
</dbReference>
<dbReference type="Proteomes" id="UP000054266">
    <property type="component" value="Unassembled WGS sequence"/>
</dbReference>
<dbReference type="AlphaFoldDB" id="A0A0D2FUJ0"/>
<evidence type="ECO:0000256" key="1">
    <source>
        <dbReference type="ARBA" id="ARBA00010790"/>
    </source>
</evidence>
<accession>A0A0D2FUJ0</accession>
<dbReference type="Gene3D" id="3.50.50.60">
    <property type="entry name" value="FAD/NAD(P)-binding domain"/>
    <property type="match status" value="1"/>
</dbReference>
<dbReference type="SUPFAM" id="SSF51905">
    <property type="entry name" value="FAD/NAD(P)-binding domain"/>
    <property type="match status" value="1"/>
</dbReference>
<dbReference type="InterPro" id="IPR000172">
    <property type="entry name" value="GMC_OxRdtase_N"/>
</dbReference>
<dbReference type="PANTHER" id="PTHR11552:SF210">
    <property type="entry name" value="GLUCOSE-METHANOL-CHOLINE OXIDOREDUCTASE N-TERMINAL DOMAIN-CONTAINING PROTEIN-RELATED"/>
    <property type="match status" value="1"/>
</dbReference>
<evidence type="ECO:0000256" key="3">
    <source>
        <dbReference type="RuleBase" id="RU003968"/>
    </source>
</evidence>
<proteinExistence type="inferred from homology"/>
<evidence type="ECO:0000259" key="4">
    <source>
        <dbReference type="PROSITE" id="PS00623"/>
    </source>
</evidence>
<evidence type="ECO:0000259" key="5">
    <source>
        <dbReference type="PROSITE" id="PS00624"/>
    </source>
</evidence>
<dbReference type="PANTHER" id="PTHR11552">
    <property type="entry name" value="GLUCOSE-METHANOL-CHOLINE GMC OXIDOREDUCTASE"/>
    <property type="match status" value="1"/>
</dbReference>
<dbReference type="STRING" id="5601.A0A0D2FUJ0"/>
<evidence type="ECO:0000313" key="7">
    <source>
        <dbReference type="Proteomes" id="UP000054266"/>
    </source>
</evidence>
<dbReference type="Gene3D" id="3.30.560.10">
    <property type="entry name" value="Glucose Oxidase, domain 3"/>
    <property type="match status" value="1"/>
</dbReference>
<dbReference type="PROSITE" id="PS00624">
    <property type="entry name" value="GMC_OXRED_2"/>
    <property type="match status" value="1"/>
</dbReference>
<dbReference type="InterPro" id="IPR036188">
    <property type="entry name" value="FAD/NAD-bd_sf"/>
</dbReference>
<gene>
    <name evidence="6" type="ORF">PV04_02492</name>
</gene>
<sequence length="611" mass="65913">MSTAQSVFCSVDEFVSSPFNFIIIGGGTAGLALAARLSETDKFQVGVLEAGENRLADPLINVPTLYVQALNVQGYDWQLRSIPQKHANNLVYSLPRGKMLGGTSAINQSLWMRGTRADYDELAAFVGSDEWSWDGLLPYFKKHERLDGEDVPNYPADTHGRSGVVHVSSNKSQIPIEKDILAACNEAAGFAAVSTSATADATSSTRDSFFNALSMVDRSERPGTRSYSASAYVLPNMGRPNLKILTGANVENVTLTSEDDASPVANGVRFWHAGRRYTAQASKEVIISAGTYKTPQVLELSGIGDPEILRSAGLECIVPNKFVGANLQDHHACAVTFELAPGGFSIDAFSNPEVVQQFMDLYLKTGTGPLANPPSGMGYLSYAALVSPEELQATLEAVKSTDVEVPLDEAQQRRAIEKLQDTQAAAIQLLFVPAHINTEKGLADQRYFLQPASTGNNHISFVVAFQYALSRGSVHVTSDDPHIQPAIDNAFLSHPVDLAVLRATLPLLNKVTLMPKIKEQLHPEYSFAANVGLGDKEAEEAYLRSNVGTEHHPIGTAAMGHVVDSELKVKGVKGLRVCDASVWPVHISGNPTATLYAFAEKLADLIKGEYI</sequence>
<evidence type="ECO:0000313" key="6">
    <source>
        <dbReference type="EMBL" id="KIW70200.1"/>
    </source>
</evidence>
<keyword evidence="7" id="KW-1185">Reference proteome</keyword>
<feature type="binding site" evidence="2">
    <location>
        <position position="103"/>
    </location>
    <ligand>
        <name>FAD</name>
        <dbReference type="ChEBI" id="CHEBI:57692"/>
    </ligand>
</feature>
<dbReference type="PIRSF" id="PIRSF000137">
    <property type="entry name" value="Alcohol_oxidase"/>
    <property type="match status" value="1"/>
</dbReference>
<dbReference type="HOGENOM" id="CLU_002865_6_0_1"/>
<reference evidence="6 7" key="1">
    <citation type="submission" date="2015-01" db="EMBL/GenBank/DDBJ databases">
        <title>The Genome Sequence of Capronia semiimmersa CBS27337.</title>
        <authorList>
            <consortium name="The Broad Institute Genomics Platform"/>
            <person name="Cuomo C."/>
            <person name="de Hoog S."/>
            <person name="Gorbushina A."/>
            <person name="Stielow B."/>
            <person name="Teixiera M."/>
            <person name="Abouelleil A."/>
            <person name="Chapman S.B."/>
            <person name="Priest M."/>
            <person name="Young S.K."/>
            <person name="Wortman J."/>
            <person name="Nusbaum C."/>
            <person name="Birren B."/>
        </authorList>
    </citation>
    <scope>NUCLEOTIDE SEQUENCE [LARGE SCALE GENOMIC DNA]</scope>
    <source>
        <strain evidence="6 7">CBS 27337</strain>
    </source>
</reference>
<feature type="domain" description="Glucose-methanol-choline oxidoreductase N-terminal" evidence="5">
    <location>
        <begin position="290"/>
        <end position="304"/>
    </location>
</feature>
<dbReference type="Pfam" id="PF05199">
    <property type="entry name" value="GMC_oxred_C"/>
    <property type="match status" value="1"/>
</dbReference>
<keyword evidence="3" id="KW-0285">Flavoprotein</keyword>
<keyword evidence="2 3" id="KW-0274">FAD</keyword>
<protein>
    <recommendedName>
        <fullName evidence="4 5">Glucose-methanol-choline oxidoreductase N-terminal domain-containing protein</fullName>
    </recommendedName>
</protein>
<dbReference type="InterPro" id="IPR012132">
    <property type="entry name" value="GMC_OxRdtase"/>
</dbReference>
<feature type="domain" description="Glucose-methanol-choline oxidoreductase N-terminal" evidence="4">
    <location>
        <begin position="97"/>
        <end position="120"/>
    </location>
</feature>
<comment type="cofactor">
    <cofactor evidence="2">
        <name>FAD</name>
        <dbReference type="ChEBI" id="CHEBI:57692"/>
    </cofactor>
</comment>
<dbReference type="InterPro" id="IPR007867">
    <property type="entry name" value="GMC_OxRtase_C"/>
</dbReference>
<dbReference type="GO" id="GO:0016614">
    <property type="term" value="F:oxidoreductase activity, acting on CH-OH group of donors"/>
    <property type="evidence" value="ECO:0007669"/>
    <property type="project" value="InterPro"/>
</dbReference>
<feature type="binding site" evidence="2">
    <location>
        <position position="250"/>
    </location>
    <ligand>
        <name>FAD</name>
        <dbReference type="ChEBI" id="CHEBI:57692"/>
    </ligand>
</feature>
<organism evidence="6 7">
    <name type="scientific">Phialophora macrospora</name>
    <dbReference type="NCBI Taxonomy" id="1851006"/>
    <lineage>
        <taxon>Eukaryota</taxon>
        <taxon>Fungi</taxon>
        <taxon>Dikarya</taxon>
        <taxon>Ascomycota</taxon>
        <taxon>Pezizomycotina</taxon>
        <taxon>Eurotiomycetes</taxon>
        <taxon>Chaetothyriomycetidae</taxon>
        <taxon>Chaetothyriales</taxon>
        <taxon>Herpotrichiellaceae</taxon>
        <taxon>Phialophora</taxon>
    </lineage>
</organism>
<dbReference type="EMBL" id="KN846957">
    <property type="protein sequence ID" value="KIW70200.1"/>
    <property type="molecule type" value="Genomic_DNA"/>
</dbReference>
<dbReference type="Pfam" id="PF00732">
    <property type="entry name" value="GMC_oxred_N"/>
    <property type="match status" value="1"/>
</dbReference>
<comment type="similarity">
    <text evidence="1 3">Belongs to the GMC oxidoreductase family.</text>
</comment>